<dbReference type="SUPFAM" id="SSF52113">
    <property type="entry name" value="BRCT domain"/>
    <property type="match status" value="1"/>
</dbReference>
<protein>
    <recommendedName>
        <fullName evidence="1">BRCT domain-containing protein</fullName>
    </recommendedName>
</protein>
<dbReference type="SMART" id="SM00292">
    <property type="entry name" value="BRCT"/>
    <property type="match status" value="1"/>
</dbReference>
<dbReference type="Gene3D" id="3.40.50.10190">
    <property type="entry name" value="BRCT domain"/>
    <property type="match status" value="1"/>
</dbReference>
<dbReference type="PROSITE" id="PS50172">
    <property type="entry name" value="BRCT"/>
    <property type="match status" value="1"/>
</dbReference>
<evidence type="ECO:0000313" key="3">
    <source>
        <dbReference type="Proteomes" id="UP000306791"/>
    </source>
</evidence>
<evidence type="ECO:0000259" key="1">
    <source>
        <dbReference type="PROSITE" id="PS50172"/>
    </source>
</evidence>
<accession>A0ABY2UJQ2</accession>
<keyword evidence="3" id="KW-1185">Reference proteome</keyword>
<gene>
    <name evidence="2" type="ORF">FDY93_07990</name>
</gene>
<proteinExistence type="predicted"/>
<organism evidence="2 3">
    <name type="scientific">Microbulbifer harenosus</name>
    <dbReference type="NCBI Taxonomy" id="2576840"/>
    <lineage>
        <taxon>Bacteria</taxon>
        <taxon>Pseudomonadati</taxon>
        <taxon>Pseudomonadota</taxon>
        <taxon>Gammaproteobacteria</taxon>
        <taxon>Cellvibrionales</taxon>
        <taxon>Microbulbiferaceae</taxon>
        <taxon>Microbulbifer</taxon>
    </lineage>
</organism>
<dbReference type="InterPro" id="IPR036420">
    <property type="entry name" value="BRCT_dom_sf"/>
</dbReference>
<sequence>MTFVFSGALENFTRDEAKEEVEAMGARTTSSITGETDYLVVGKNPGSKLQEARAQGVKCIDEHAFKEFLEGS</sequence>
<dbReference type="EMBL" id="VANI01000009">
    <property type="protein sequence ID" value="TLM77549.1"/>
    <property type="molecule type" value="Genomic_DNA"/>
</dbReference>
<feature type="domain" description="BRCT" evidence="1">
    <location>
        <begin position="1"/>
        <end position="72"/>
    </location>
</feature>
<dbReference type="InterPro" id="IPR001357">
    <property type="entry name" value="BRCT_dom"/>
</dbReference>
<comment type="caution">
    <text evidence="2">The sequence shown here is derived from an EMBL/GenBank/DDBJ whole genome shotgun (WGS) entry which is preliminary data.</text>
</comment>
<dbReference type="Proteomes" id="UP000306791">
    <property type="component" value="Unassembled WGS sequence"/>
</dbReference>
<dbReference type="Pfam" id="PF00533">
    <property type="entry name" value="BRCT"/>
    <property type="match status" value="1"/>
</dbReference>
<evidence type="ECO:0000313" key="2">
    <source>
        <dbReference type="EMBL" id="TLM77549.1"/>
    </source>
</evidence>
<name>A0ABY2UJQ2_9GAMM</name>
<dbReference type="CDD" id="cd17748">
    <property type="entry name" value="BRCT_DNA_ligase_like"/>
    <property type="match status" value="1"/>
</dbReference>
<dbReference type="RefSeq" id="WP_138235231.1">
    <property type="nucleotide sequence ID" value="NZ_CP185860.1"/>
</dbReference>
<reference evidence="2 3" key="1">
    <citation type="submission" date="2019-05" db="EMBL/GenBank/DDBJ databases">
        <title>Microbulbifer harenosus sp. nov., an alginate-degrading bacterium isolated from coastal sand.</title>
        <authorList>
            <person name="Huang H."/>
            <person name="Mo K."/>
            <person name="Bao S."/>
        </authorList>
    </citation>
    <scope>NUCLEOTIDE SEQUENCE [LARGE SCALE GENOMIC DNA]</scope>
    <source>
        <strain evidence="2 3">HB161719</strain>
    </source>
</reference>